<dbReference type="EMBL" id="BARS01017776">
    <property type="protein sequence ID" value="GAF87373.1"/>
    <property type="molecule type" value="Genomic_DNA"/>
</dbReference>
<dbReference type="InterPro" id="IPR011042">
    <property type="entry name" value="6-blade_b-propeller_TolB-like"/>
</dbReference>
<protein>
    <recommendedName>
        <fullName evidence="2">Dipeptidylpeptidase IV N-terminal domain-containing protein</fullName>
    </recommendedName>
</protein>
<organism evidence="1">
    <name type="scientific">marine sediment metagenome</name>
    <dbReference type="NCBI Taxonomy" id="412755"/>
    <lineage>
        <taxon>unclassified sequences</taxon>
        <taxon>metagenomes</taxon>
        <taxon>ecological metagenomes</taxon>
    </lineage>
</organism>
<proteinExistence type="predicted"/>
<feature type="non-terminal residue" evidence="1">
    <location>
        <position position="277"/>
    </location>
</feature>
<dbReference type="SUPFAM" id="SSF82171">
    <property type="entry name" value="DPP6 N-terminal domain-like"/>
    <property type="match status" value="1"/>
</dbReference>
<comment type="caution">
    <text evidence="1">The sequence shown here is derived from an EMBL/GenBank/DDBJ whole genome shotgun (WGS) entry which is preliminary data.</text>
</comment>
<evidence type="ECO:0000313" key="1">
    <source>
        <dbReference type="EMBL" id="GAF87373.1"/>
    </source>
</evidence>
<gene>
    <name evidence="1" type="ORF">S01H1_29029</name>
</gene>
<dbReference type="AlphaFoldDB" id="X0T1M1"/>
<name>X0T1M1_9ZZZZ</name>
<dbReference type="Gene3D" id="2.120.10.30">
    <property type="entry name" value="TolB, C-terminal domain"/>
    <property type="match status" value="1"/>
</dbReference>
<sequence length="277" mass="31230">EQQAKASGKLPYRYRDTASRPELPFKKIIFVKRFTYHSSHFYTDFLDGCSLYGGNISVLDLKTGKVTDLFPKNSLMAGGIVGRFTLSFDAKKLVFDWKKAPIEGFRIYEINVDGTNLRQLTFPPADEKKRVAKYDLHAKGGNQKNYFYQTDDMHPCYAPNGSIFFTSTRPQHGVLCSTYLTAPLIYKMNSDGSNMQRMTLSAVSEFSPAVTPDGWITYSRWEYVDKGQLGIKCLWAMKPDGSGSKEIYGNDIPFPPTMLHGRPIAGVPHKYVMLGTP</sequence>
<accession>X0T1M1</accession>
<feature type="non-terminal residue" evidence="1">
    <location>
        <position position="1"/>
    </location>
</feature>
<evidence type="ECO:0008006" key="2">
    <source>
        <dbReference type="Google" id="ProtNLM"/>
    </source>
</evidence>
<reference evidence="1" key="1">
    <citation type="journal article" date="2014" name="Front. Microbiol.">
        <title>High frequency of phylogenetically diverse reductive dehalogenase-homologous genes in deep subseafloor sedimentary metagenomes.</title>
        <authorList>
            <person name="Kawai M."/>
            <person name="Futagami T."/>
            <person name="Toyoda A."/>
            <person name="Takaki Y."/>
            <person name="Nishi S."/>
            <person name="Hori S."/>
            <person name="Arai W."/>
            <person name="Tsubouchi T."/>
            <person name="Morono Y."/>
            <person name="Uchiyama I."/>
            <person name="Ito T."/>
            <person name="Fujiyama A."/>
            <person name="Inagaki F."/>
            <person name="Takami H."/>
        </authorList>
    </citation>
    <scope>NUCLEOTIDE SEQUENCE</scope>
    <source>
        <strain evidence="1">Expedition CK06-06</strain>
    </source>
</reference>